<evidence type="ECO:0000313" key="3">
    <source>
        <dbReference type="Ensembl" id="ENSRNOP00000072014.1"/>
    </source>
</evidence>
<dbReference type="Bgee" id="ENSRNOG00000053259">
    <property type="expression patterns" value="Expressed in pancreas and 13 other cell types or tissues"/>
</dbReference>
<sequence>MEGILSSKVSGPSVSFTLTVRHYKFGTSWMVKPLSEIAEQGNTRDNLMVRGKRRNPSNRNQDYKASSEPNSPTTANTEYPHTPEKQDLNLKSHLIMMLEDFKKDMKNSLRETQENINKQEAYREESQKSLKEL</sequence>
<feature type="compositionally biased region" description="Polar residues" evidence="1">
    <location>
        <begin position="57"/>
        <end position="79"/>
    </location>
</feature>
<dbReference type="PaxDb" id="10116-ENSRNOP00000047409"/>
<organism evidence="2">
    <name type="scientific">Rattus norvegicus</name>
    <name type="common">Rat</name>
    <dbReference type="NCBI Taxonomy" id="10116"/>
    <lineage>
        <taxon>Eukaryota</taxon>
        <taxon>Metazoa</taxon>
        <taxon>Chordata</taxon>
        <taxon>Craniata</taxon>
        <taxon>Vertebrata</taxon>
        <taxon>Euteleostomi</taxon>
        <taxon>Mammalia</taxon>
        <taxon>Eutheria</taxon>
        <taxon>Euarchontoglires</taxon>
        <taxon>Glires</taxon>
        <taxon>Rodentia</taxon>
        <taxon>Myomorpha</taxon>
        <taxon>Muroidea</taxon>
        <taxon>Muridae</taxon>
        <taxon>Murinae</taxon>
        <taxon>Rattus</taxon>
    </lineage>
</organism>
<reference evidence="3" key="3">
    <citation type="submission" date="2025-05" db="UniProtKB">
        <authorList>
            <consortium name="Ensembl"/>
        </authorList>
    </citation>
    <scope>IDENTIFICATION</scope>
    <source>
        <strain evidence="3">Brown Norway</strain>
    </source>
</reference>
<dbReference type="Proteomes" id="UP000002494">
    <property type="component" value="Chromosome 1"/>
</dbReference>
<feature type="region of interest" description="Disordered" evidence="1">
    <location>
        <begin position="40"/>
        <end position="88"/>
    </location>
</feature>
<reference evidence="3 4" key="2">
    <citation type="journal article" date="2004" name="Nature">
        <title>Genome sequence of the Brown Norway rat yields insights into mammalian evolution.</title>
        <authorList>
            <consortium name="Rat Genome Sequencing Project Consortium"/>
            <person name="Gibbs R.A."/>
            <person name="Weinstock G.M."/>
            <person name="Metzker M.L."/>
            <person name="Muzny D.M."/>
            <person name="Sodergren E.J."/>
            <person name="Scherer S."/>
            <person name="Scott G."/>
            <person name="Steffen D."/>
            <person name="Worley K.C."/>
            <person name="Burch P.E."/>
            <person name="Okwuonu G."/>
            <person name="Hines S."/>
            <person name="Lewis L."/>
            <person name="Deramo C."/>
            <person name="Delgado O."/>
            <person name="Dugan-Rocha S."/>
            <person name="Miner G."/>
            <person name="Morgan M."/>
            <person name="Hawes A."/>
            <person name="Gill R."/>
            <person name="Holt R.A."/>
            <person name="Adams M.D."/>
            <person name="Amanatides P.G."/>
            <person name="Baden-Tillson H."/>
            <person name="Barnstead M."/>
            <person name="Chin S."/>
            <person name="Evans C.A."/>
            <person name="Ferriera S."/>
            <person name="Fosler C."/>
            <person name="Glodek A."/>
            <person name="Gu Z."/>
            <person name="Jennings D."/>
            <person name="Kraft C.L."/>
            <person name="Nguyen T."/>
            <person name="Pfannkoch C.M."/>
            <person name="Sitter C."/>
            <person name="Sutton G.G."/>
            <person name="Venter J.C."/>
            <person name="Woodage T."/>
            <person name="Smith D."/>
            <person name="Lee H.-M."/>
            <person name="Gustafson E."/>
            <person name="Cahill P."/>
            <person name="Kana A."/>
            <person name="Doucette-Stamm L."/>
            <person name="Weinstock K."/>
            <person name="Fechtel K."/>
            <person name="Weiss R.B."/>
            <person name="Dunn D.M."/>
            <person name="Green E.D."/>
            <person name="Blakesley R.W."/>
            <person name="Bouffard G.G."/>
            <person name="De Jong P.J."/>
            <person name="Osoegawa K."/>
            <person name="Zhu B."/>
            <person name="Marra M."/>
            <person name="Schein J."/>
            <person name="Bosdet I."/>
            <person name="Fjell C."/>
            <person name="Jones S."/>
            <person name="Krzywinski M."/>
            <person name="Mathewson C."/>
            <person name="Siddiqui A."/>
            <person name="Wye N."/>
            <person name="McPherson J."/>
            <person name="Zhao S."/>
            <person name="Fraser C.M."/>
            <person name="Shetty J."/>
            <person name="Shatsman S."/>
            <person name="Geer K."/>
            <person name="Chen Y."/>
            <person name="Abramzon S."/>
            <person name="Nierman W.C."/>
            <person name="Havlak P.H."/>
            <person name="Chen R."/>
            <person name="Durbin K.J."/>
            <person name="Egan A."/>
            <person name="Ren Y."/>
            <person name="Song X.-Z."/>
            <person name="Li B."/>
            <person name="Liu Y."/>
            <person name="Qin X."/>
            <person name="Cawley S."/>
            <person name="Cooney A.J."/>
            <person name="D'Souza L.M."/>
            <person name="Martin K."/>
            <person name="Wu J.Q."/>
            <person name="Gonzalez-Garay M.L."/>
            <person name="Jackson A.R."/>
            <person name="Kalafus K.J."/>
            <person name="McLeod M.P."/>
            <person name="Milosavljevic A."/>
            <person name="Virk D."/>
            <person name="Volkov A."/>
            <person name="Wheeler D.A."/>
            <person name="Zhang Z."/>
            <person name="Bailey J.A."/>
            <person name="Eichler E.E."/>
            <person name="Tuzun E."/>
            <person name="Birney E."/>
            <person name="Mongin E."/>
            <person name="Ureta-Vidal A."/>
            <person name="Woodwark C."/>
            <person name="Zdobnov E."/>
            <person name="Bork P."/>
            <person name="Suyama M."/>
            <person name="Torrents D."/>
            <person name="Alexandersson M."/>
            <person name="Trask B.J."/>
            <person name="Young J.M."/>
            <person name="Huang H."/>
            <person name="Wang H."/>
            <person name="Xing H."/>
            <person name="Daniels S."/>
            <person name="Gietzen D."/>
            <person name="Schmidt J."/>
            <person name="Stevens K."/>
            <person name="Vitt U."/>
            <person name="Wingrove J."/>
            <person name="Camara F."/>
            <person name="Mar Alba M."/>
            <person name="Abril J.F."/>
            <person name="Guigo R."/>
            <person name="Smit A."/>
            <person name="Dubchak I."/>
            <person name="Rubin E.M."/>
            <person name="Couronne O."/>
            <person name="Poliakov A."/>
            <person name="Huebner N."/>
            <person name="Ganten D."/>
            <person name="Goesele C."/>
            <person name="Hummel O."/>
            <person name="Kreitler T."/>
            <person name="Lee Y.-A."/>
            <person name="Monti J."/>
            <person name="Schulz H."/>
            <person name="Zimdahl H."/>
            <person name="Himmelbauer H."/>
            <person name="Lehrach H."/>
            <person name="Jacob H.J."/>
            <person name="Bromberg S."/>
            <person name="Gullings-Handley J."/>
            <person name="Jensen-Seaman M.I."/>
            <person name="Kwitek A.E."/>
            <person name="Lazar J."/>
            <person name="Pasko D."/>
            <person name="Tonellato P.J."/>
            <person name="Twigger S."/>
            <person name="Ponting C.P."/>
            <person name="Duarte J.M."/>
            <person name="Rice S."/>
            <person name="Goodstadt L."/>
            <person name="Beatson S.A."/>
            <person name="Emes R.D."/>
            <person name="Winter E.E."/>
            <person name="Webber C."/>
            <person name="Brandt P."/>
            <person name="Nyakatura G."/>
            <person name="Adetobi M."/>
            <person name="Chiaromonte F."/>
            <person name="Elnitski L."/>
            <person name="Eswara P."/>
            <person name="Hardison R.C."/>
            <person name="Hou M."/>
            <person name="Kolbe D."/>
            <person name="Makova K."/>
            <person name="Miller W."/>
            <person name="Nekrutenko A."/>
            <person name="Riemer C."/>
            <person name="Schwartz S."/>
            <person name="Taylor J."/>
            <person name="Yang S."/>
            <person name="Zhang Y."/>
            <person name="Lindpaintner K."/>
            <person name="Andrews T.D."/>
            <person name="Caccamo M."/>
            <person name="Clamp M."/>
            <person name="Clarke L."/>
            <person name="Curwen V."/>
            <person name="Durbin R.M."/>
            <person name="Eyras E."/>
            <person name="Searle S.M."/>
            <person name="Cooper G.M."/>
            <person name="Batzoglou S."/>
            <person name="Brudno M."/>
            <person name="Sidow A."/>
            <person name="Stone E.A."/>
            <person name="Payseur B.A."/>
            <person name="Bourque G."/>
            <person name="Lopez-Otin C."/>
            <person name="Puente X.S."/>
            <person name="Chakrabarti K."/>
            <person name="Chatterji S."/>
            <person name="Dewey C."/>
            <person name="Pachter L."/>
            <person name="Bray N."/>
            <person name="Yap V.B."/>
            <person name="Caspi A."/>
            <person name="Tesler G."/>
            <person name="Pevzner P.A."/>
            <person name="Haussler D."/>
            <person name="Roskin K.M."/>
            <person name="Baertsch R."/>
            <person name="Clawson H."/>
            <person name="Furey T.S."/>
            <person name="Hinrichs A.S."/>
            <person name="Karolchik D."/>
            <person name="Kent W.J."/>
            <person name="Rosenbloom K.R."/>
            <person name="Trumbower H."/>
            <person name="Weirauch M."/>
            <person name="Cooper D.N."/>
            <person name="Stenson P.D."/>
            <person name="Ma B."/>
            <person name="Brent M."/>
            <person name="Arumugam M."/>
            <person name="Shteynberg D."/>
            <person name="Copley R.R."/>
            <person name="Taylor M.S."/>
            <person name="Riethman H."/>
            <person name="Mudunuri U."/>
            <person name="Peterson J."/>
            <person name="Guyer M."/>
            <person name="Felsenfeld A."/>
            <person name="Old S."/>
            <person name="Mockrin S."/>
            <person name="Collins F.S."/>
        </authorList>
    </citation>
    <scope>NUCLEOTIDE SEQUENCE [LARGE SCALE GENOMIC DNA]</scope>
    <source>
        <strain evidence="3 4">Brown Norway</strain>
    </source>
</reference>
<dbReference type="SMR" id="Q6TXH9"/>
<dbReference type="RGD" id="15007777">
    <property type="gene designation" value="AC109844.1"/>
</dbReference>
<dbReference type="EMBL" id="AY383675">
    <property type="protein sequence ID" value="AAQ96233.1"/>
    <property type="molecule type" value="mRNA"/>
</dbReference>
<accession>Q6TXH9</accession>
<evidence type="ECO:0000313" key="4">
    <source>
        <dbReference type="Proteomes" id="UP000002494"/>
    </source>
</evidence>
<dbReference type="HOGENOM" id="CLU_1906108_0_0_1"/>
<keyword evidence="4" id="KW-1185">Reference proteome</keyword>
<dbReference type="AlphaFoldDB" id="Q6TXH9"/>
<protein>
    <submittedName>
        <fullName evidence="2">LRRGT00020</fullName>
    </submittedName>
</protein>
<name>Q6TXH9_RAT</name>
<evidence type="ECO:0000313" key="2">
    <source>
        <dbReference type="EMBL" id="AAQ96233.1"/>
    </source>
</evidence>
<dbReference type="GeneTree" id="ENSGT00940000168464"/>
<dbReference type="UCSC" id="RGD:2324562">
    <property type="organism name" value="rat"/>
</dbReference>
<proteinExistence type="evidence at transcript level"/>
<feature type="compositionally biased region" description="Basic and acidic residues" evidence="1">
    <location>
        <begin position="120"/>
        <end position="133"/>
    </location>
</feature>
<feature type="region of interest" description="Disordered" evidence="1">
    <location>
        <begin position="109"/>
        <end position="133"/>
    </location>
</feature>
<evidence type="ECO:0000256" key="1">
    <source>
        <dbReference type="SAM" id="MobiDB-lite"/>
    </source>
</evidence>
<dbReference type="AGR" id="RGD:15007777"/>
<evidence type="ECO:0000313" key="5">
    <source>
        <dbReference type="RGD" id="15007777"/>
    </source>
</evidence>
<reference evidence="2" key="1">
    <citation type="submission" date="2003-09" db="EMBL/GenBank/DDBJ databases">
        <title>Liver regeneration after PH.</title>
        <authorList>
            <person name="Xu C.S."/>
            <person name="Chang C.F."/>
            <person name="Han H.P."/>
            <person name="Wang G.P."/>
            <person name="Chai L.Q."/>
            <person name="Yuan J.Y."/>
            <person name="Yang K.J."/>
            <person name="Zhao L.F."/>
            <person name="Ma H."/>
            <person name="Wang L."/>
            <person name="Wang S.F."/>
            <person name="Xing X.K."/>
            <person name="Shen G.M."/>
            <person name="Shi J.B."/>
            <person name="Rahman S."/>
            <person name="Wang Q.N."/>
            <person name="Zhang J.B."/>
        </authorList>
    </citation>
    <scope>NUCLEOTIDE SEQUENCE</scope>
    <source>
        <strain evidence="2">Sprague-Dawley</strain>
    </source>
</reference>
<dbReference type="Ensembl" id="ENSRNOT00000088899.3">
    <property type="protein sequence ID" value="ENSRNOP00000072014.1"/>
    <property type="gene ID" value="ENSRNOG00000053259.3"/>
</dbReference>
<gene>
    <name evidence="3 5" type="primary">AC109844.1</name>
</gene>